<protein>
    <submittedName>
        <fullName evidence="1">Uncharacterized protein</fullName>
    </submittedName>
</protein>
<evidence type="ECO:0000313" key="1">
    <source>
        <dbReference type="EMBL" id="ORX71376.1"/>
    </source>
</evidence>
<comment type="caution">
    <text evidence="1">The sequence shown here is derived from an EMBL/GenBank/DDBJ whole genome shotgun (WGS) entry which is preliminary data.</text>
</comment>
<proteinExistence type="predicted"/>
<sequence length="108" mass="12400">MAALSRSAKPRSLIRTNRPIQRDHCLADNVSWKRVKRVFASLRWAHLEHCQGLPVYTSILANARAVQLWIRQWYISLLARKKLLCYESSKASPTVPCLDSGISRKPNE</sequence>
<organism evidence="1 2">
    <name type="scientific">Linderina pennispora</name>
    <dbReference type="NCBI Taxonomy" id="61395"/>
    <lineage>
        <taxon>Eukaryota</taxon>
        <taxon>Fungi</taxon>
        <taxon>Fungi incertae sedis</taxon>
        <taxon>Zoopagomycota</taxon>
        <taxon>Kickxellomycotina</taxon>
        <taxon>Kickxellomycetes</taxon>
        <taxon>Kickxellales</taxon>
        <taxon>Kickxellaceae</taxon>
        <taxon>Linderina</taxon>
    </lineage>
</organism>
<evidence type="ECO:0000313" key="2">
    <source>
        <dbReference type="Proteomes" id="UP000193922"/>
    </source>
</evidence>
<dbReference type="EMBL" id="MCFD01000004">
    <property type="protein sequence ID" value="ORX71376.1"/>
    <property type="molecule type" value="Genomic_DNA"/>
</dbReference>
<reference evidence="1 2" key="1">
    <citation type="submission" date="2016-07" db="EMBL/GenBank/DDBJ databases">
        <title>Pervasive Adenine N6-methylation of Active Genes in Fungi.</title>
        <authorList>
            <consortium name="DOE Joint Genome Institute"/>
            <person name="Mondo S.J."/>
            <person name="Dannebaum R.O."/>
            <person name="Kuo R.C."/>
            <person name="Labutti K."/>
            <person name="Haridas S."/>
            <person name="Kuo A."/>
            <person name="Salamov A."/>
            <person name="Ahrendt S.R."/>
            <person name="Lipzen A."/>
            <person name="Sullivan W."/>
            <person name="Andreopoulos W.B."/>
            <person name="Clum A."/>
            <person name="Lindquist E."/>
            <person name="Daum C."/>
            <person name="Ramamoorthy G.K."/>
            <person name="Gryganskyi A."/>
            <person name="Culley D."/>
            <person name="Magnuson J.K."/>
            <person name="James T.Y."/>
            <person name="O'Malley M.A."/>
            <person name="Stajich J.E."/>
            <person name="Spatafora J.W."/>
            <person name="Visel A."/>
            <person name="Grigoriev I.V."/>
        </authorList>
    </citation>
    <scope>NUCLEOTIDE SEQUENCE [LARGE SCALE GENOMIC DNA]</scope>
    <source>
        <strain evidence="1 2">ATCC 12442</strain>
    </source>
</reference>
<dbReference type="AlphaFoldDB" id="A0A1Y1WDR7"/>
<accession>A0A1Y1WDR7</accession>
<dbReference type="Proteomes" id="UP000193922">
    <property type="component" value="Unassembled WGS sequence"/>
</dbReference>
<gene>
    <name evidence="1" type="ORF">DL89DRAFT_256401</name>
</gene>
<name>A0A1Y1WDR7_9FUNG</name>
<keyword evidence="2" id="KW-1185">Reference proteome</keyword>
<dbReference type="RefSeq" id="XP_040744891.1">
    <property type="nucleotide sequence ID" value="XM_040885440.1"/>
</dbReference>
<dbReference type="GeneID" id="63802088"/>